<proteinExistence type="predicted"/>
<dbReference type="Proteomes" id="UP001556196">
    <property type="component" value="Unassembled WGS sequence"/>
</dbReference>
<keyword evidence="1" id="KW-0472">Membrane</keyword>
<keyword evidence="3" id="KW-1185">Reference proteome</keyword>
<sequence>MWFLLSRKAQLAIVAIAILVTIKATEGAYLWFTDNPGTFLQRLSVTLFIVGSVLTLSAEVFWFRLARIVPALQRFTFPDLNGSWNGHLHSTWVNPETGQ</sequence>
<accession>A0ABV3R8E9</accession>
<keyword evidence="1" id="KW-1133">Transmembrane helix</keyword>
<dbReference type="EMBL" id="JBFOCI010000024">
    <property type="protein sequence ID" value="MEW9808792.1"/>
    <property type="molecule type" value="Genomic_DNA"/>
</dbReference>
<evidence type="ECO:0000313" key="3">
    <source>
        <dbReference type="Proteomes" id="UP001556196"/>
    </source>
</evidence>
<protein>
    <submittedName>
        <fullName evidence="2">Uncharacterized protein</fullName>
    </submittedName>
</protein>
<feature type="non-terminal residue" evidence="2">
    <location>
        <position position="99"/>
    </location>
</feature>
<feature type="transmembrane region" description="Helical" evidence="1">
    <location>
        <begin position="43"/>
        <end position="65"/>
    </location>
</feature>
<organism evidence="2 3">
    <name type="scientific">Mesorhizobium marinum</name>
    <dbReference type="NCBI Taxonomy" id="3228790"/>
    <lineage>
        <taxon>Bacteria</taxon>
        <taxon>Pseudomonadati</taxon>
        <taxon>Pseudomonadota</taxon>
        <taxon>Alphaproteobacteria</taxon>
        <taxon>Hyphomicrobiales</taxon>
        <taxon>Phyllobacteriaceae</taxon>
        <taxon>Mesorhizobium</taxon>
    </lineage>
</organism>
<keyword evidence="1" id="KW-0812">Transmembrane</keyword>
<name>A0ABV3R8E9_9HYPH</name>
<comment type="caution">
    <text evidence="2">The sequence shown here is derived from an EMBL/GenBank/DDBJ whole genome shotgun (WGS) entry which is preliminary data.</text>
</comment>
<gene>
    <name evidence="2" type="ORF">ABUE31_22665</name>
</gene>
<evidence type="ECO:0000256" key="1">
    <source>
        <dbReference type="SAM" id="Phobius"/>
    </source>
</evidence>
<reference evidence="2 3" key="1">
    <citation type="submission" date="2024-06" db="EMBL/GenBank/DDBJ databases">
        <authorList>
            <person name="Tuo L."/>
        </authorList>
    </citation>
    <scope>NUCLEOTIDE SEQUENCE [LARGE SCALE GENOMIC DNA]</scope>
    <source>
        <strain evidence="2 3">ZMM04-5</strain>
    </source>
</reference>
<evidence type="ECO:0000313" key="2">
    <source>
        <dbReference type="EMBL" id="MEW9808792.1"/>
    </source>
</evidence>